<dbReference type="Proteomes" id="UP000053676">
    <property type="component" value="Unassembled WGS sequence"/>
</dbReference>
<evidence type="ECO:0000313" key="1">
    <source>
        <dbReference type="EMBL" id="ETN82888.1"/>
    </source>
</evidence>
<evidence type="ECO:0000313" key="2">
    <source>
        <dbReference type="Proteomes" id="UP000053676"/>
    </source>
</evidence>
<name>W2TMA4_NECAM</name>
<sequence length="46" mass="5493">MNYTRYPRNNPHRASFLLLRRLWQSIAARSKCCCGNTHISRGKMRK</sequence>
<dbReference type="EMBL" id="KI658346">
    <property type="protein sequence ID" value="ETN82888.1"/>
    <property type="molecule type" value="Genomic_DNA"/>
</dbReference>
<reference evidence="2" key="1">
    <citation type="journal article" date="2014" name="Nat. Genet.">
        <title>Genome of the human hookworm Necator americanus.</title>
        <authorList>
            <person name="Tang Y.T."/>
            <person name="Gao X."/>
            <person name="Rosa B.A."/>
            <person name="Abubucker S."/>
            <person name="Hallsworth-Pepin K."/>
            <person name="Martin J."/>
            <person name="Tyagi R."/>
            <person name="Heizer E."/>
            <person name="Zhang X."/>
            <person name="Bhonagiri-Palsikar V."/>
            <person name="Minx P."/>
            <person name="Warren W.C."/>
            <person name="Wang Q."/>
            <person name="Zhan B."/>
            <person name="Hotez P.J."/>
            <person name="Sternberg P.W."/>
            <person name="Dougall A."/>
            <person name="Gaze S.T."/>
            <person name="Mulvenna J."/>
            <person name="Sotillo J."/>
            <person name="Ranganathan S."/>
            <person name="Rabelo E.M."/>
            <person name="Wilson R.K."/>
            <person name="Felgner P.L."/>
            <person name="Bethony J."/>
            <person name="Hawdon J.M."/>
            <person name="Gasser R.B."/>
            <person name="Loukas A."/>
            <person name="Mitreva M."/>
        </authorList>
    </citation>
    <scope>NUCLEOTIDE SEQUENCE [LARGE SCALE GENOMIC DNA]</scope>
</reference>
<accession>W2TMA4</accession>
<organism evidence="1 2">
    <name type="scientific">Necator americanus</name>
    <name type="common">Human hookworm</name>
    <dbReference type="NCBI Taxonomy" id="51031"/>
    <lineage>
        <taxon>Eukaryota</taxon>
        <taxon>Metazoa</taxon>
        <taxon>Ecdysozoa</taxon>
        <taxon>Nematoda</taxon>
        <taxon>Chromadorea</taxon>
        <taxon>Rhabditida</taxon>
        <taxon>Rhabditina</taxon>
        <taxon>Rhabditomorpha</taxon>
        <taxon>Strongyloidea</taxon>
        <taxon>Ancylostomatidae</taxon>
        <taxon>Bunostominae</taxon>
        <taxon>Necator</taxon>
    </lineage>
</organism>
<keyword evidence="2" id="KW-1185">Reference proteome</keyword>
<proteinExistence type="predicted"/>
<protein>
    <submittedName>
        <fullName evidence="1">Uncharacterized protein</fullName>
    </submittedName>
</protein>
<dbReference type="KEGG" id="nai:NECAME_17612"/>
<gene>
    <name evidence="1" type="ORF">NECAME_17612</name>
</gene>
<dbReference type="AlphaFoldDB" id="W2TMA4"/>